<reference key="1">
    <citation type="submission" date="2010-09" db="EMBL/GenBank/DDBJ databases">
        <authorList>
            <person name="Roh H."/>
            <person name="Ko H.-J."/>
            <person name="Kim D."/>
            <person name="Choi D.G."/>
            <person name="Park S."/>
            <person name="Kim S."/>
            <person name="Kim K.H."/>
            <person name="Chang I.S."/>
            <person name="Choi I.-G."/>
        </authorList>
    </citation>
    <scope>NUCLEOTIDE SEQUENCE</scope>
    <source>
        <strain>KIST612</strain>
    </source>
</reference>
<evidence type="ECO:0000313" key="2">
    <source>
        <dbReference type="Proteomes" id="UP000006873"/>
    </source>
</evidence>
<evidence type="ECO:0000313" key="1">
    <source>
        <dbReference type="EMBL" id="ADO38726.1"/>
    </source>
</evidence>
<organism evidence="1 2">
    <name type="scientific">Eubacterium callanderi</name>
    <dbReference type="NCBI Taxonomy" id="53442"/>
    <lineage>
        <taxon>Bacteria</taxon>
        <taxon>Bacillati</taxon>
        <taxon>Bacillota</taxon>
        <taxon>Clostridia</taxon>
        <taxon>Eubacteriales</taxon>
        <taxon>Eubacteriaceae</taxon>
        <taxon>Eubacterium</taxon>
    </lineage>
</organism>
<accession>E3GGC1</accession>
<dbReference type="Proteomes" id="UP000006873">
    <property type="component" value="Chromosome"/>
</dbReference>
<reference evidence="1 2" key="2">
    <citation type="journal article" date="2011" name="J. Bacteriol.">
        <title>Complete genome sequence of a carbon monoxide-utilizing acetogen, Eubacterium limosum KIST612.</title>
        <authorList>
            <person name="Roh H."/>
            <person name="Ko H.J."/>
            <person name="Kim D."/>
            <person name="Choi D.G."/>
            <person name="Park S."/>
            <person name="Kim S."/>
            <person name="Chang I.S."/>
            <person name="Choi I.G."/>
        </authorList>
    </citation>
    <scope>NUCLEOTIDE SEQUENCE [LARGE SCALE GENOMIC DNA]</scope>
    <source>
        <strain evidence="1 2">KIST612</strain>
    </source>
</reference>
<dbReference type="EMBL" id="CP002273">
    <property type="protein sequence ID" value="ADO38726.1"/>
    <property type="molecule type" value="Genomic_DNA"/>
</dbReference>
<protein>
    <submittedName>
        <fullName evidence="1">Uncharacterized protein</fullName>
    </submittedName>
</protein>
<keyword evidence="2" id="KW-1185">Reference proteome</keyword>
<proteinExistence type="predicted"/>
<gene>
    <name evidence="1" type="ordered locus">ELI_3770</name>
</gene>
<dbReference type="KEGG" id="elm:ELI_3770"/>
<sequence length="55" mass="6666">MVLTVRSFCANSIDKKQRIKYNCLECKYFCNKRIRIEDFYGITRLYKFFIDDSPA</sequence>
<dbReference type="AlphaFoldDB" id="E3GGC1"/>
<name>E3GGC1_9FIRM</name>
<dbReference type="HOGENOM" id="CLU_3025498_0_0_9"/>